<evidence type="ECO:0000313" key="2">
    <source>
        <dbReference type="EMBL" id="CAB3373615.1"/>
    </source>
</evidence>
<comment type="caution">
    <text evidence="2">The sequence shown here is derived from an EMBL/GenBank/DDBJ whole genome shotgun (WGS) entry which is preliminary data.</text>
</comment>
<feature type="region of interest" description="Disordered" evidence="1">
    <location>
        <begin position="849"/>
        <end position="905"/>
    </location>
</feature>
<protein>
    <submittedName>
        <fullName evidence="2">Uncharacterized protein</fullName>
    </submittedName>
</protein>
<gene>
    <name evidence="2" type="ORF">CLODIP_2_CD15062</name>
</gene>
<feature type="region of interest" description="Disordered" evidence="1">
    <location>
        <begin position="232"/>
        <end position="252"/>
    </location>
</feature>
<evidence type="ECO:0000313" key="3">
    <source>
        <dbReference type="Proteomes" id="UP000494165"/>
    </source>
</evidence>
<keyword evidence="3" id="KW-1185">Reference proteome</keyword>
<feature type="region of interest" description="Disordered" evidence="1">
    <location>
        <begin position="28"/>
        <end position="80"/>
    </location>
</feature>
<dbReference type="EMBL" id="CADEPI010000087">
    <property type="protein sequence ID" value="CAB3373615.1"/>
    <property type="molecule type" value="Genomic_DNA"/>
</dbReference>
<reference evidence="2 3" key="1">
    <citation type="submission" date="2020-04" db="EMBL/GenBank/DDBJ databases">
        <authorList>
            <person name="Alioto T."/>
            <person name="Alioto T."/>
            <person name="Gomez Garrido J."/>
        </authorList>
    </citation>
    <scope>NUCLEOTIDE SEQUENCE [LARGE SCALE GENOMIC DNA]</scope>
</reference>
<feature type="compositionally biased region" description="Basic and acidic residues" evidence="1">
    <location>
        <begin position="396"/>
        <end position="407"/>
    </location>
</feature>
<dbReference type="Proteomes" id="UP000494165">
    <property type="component" value="Unassembled WGS sequence"/>
</dbReference>
<feature type="compositionally biased region" description="Basic and acidic residues" evidence="1">
    <location>
        <begin position="530"/>
        <end position="539"/>
    </location>
</feature>
<proteinExistence type="predicted"/>
<dbReference type="OrthoDB" id="7482953at2759"/>
<accession>A0A8S1D0C4</accession>
<feature type="compositionally biased region" description="Polar residues" evidence="1">
    <location>
        <begin position="462"/>
        <end position="476"/>
    </location>
</feature>
<organism evidence="2 3">
    <name type="scientific">Cloeon dipterum</name>
    <dbReference type="NCBI Taxonomy" id="197152"/>
    <lineage>
        <taxon>Eukaryota</taxon>
        <taxon>Metazoa</taxon>
        <taxon>Ecdysozoa</taxon>
        <taxon>Arthropoda</taxon>
        <taxon>Hexapoda</taxon>
        <taxon>Insecta</taxon>
        <taxon>Pterygota</taxon>
        <taxon>Palaeoptera</taxon>
        <taxon>Ephemeroptera</taxon>
        <taxon>Pisciforma</taxon>
        <taxon>Baetidae</taxon>
        <taxon>Cloeon</taxon>
    </lineage>
</organism>
<evidence type="ECO:0000256" key="1">
    <source>
        <dbReference type="SAM" id="MobiDB-lite"/>
    </source>
</evidence>
<feature type="compositionally biased region" description="Basic and acidic residues" evidence="1">
    <location>
        <begin position="886"/>
        <end position="905"/>
    </location>
</feature>
<feature type="compositionally biased region" description="Basic and acidic residues" evidence="1">
    <location>
        <begin position="29"/>
        <end position="44"/>
    </location>
</feature>
<feature type="region of interest" description="Disordered" evidence="1">
    <location>
        <begin position="690"/>
        <end position="749"/>
    </location>
</feature>
<feature type="region of interest" description="Disordered" evidence="1">
    <location>
        <begin position="290"/>
        <end position="624"/>
    </location>
</feature>
<dbReference type="AlphaFoldDB" id="A0A8S1D0C4"/>
<sequence length="905" mass="99388">MPDAFDFRALRPPDGRIESFTFVFAERASATERKQGTASGREDGGGATDLPAACRSSQLTQGLRLASQTPQSTGPEAPAEMTAQRAKLWVVLLVASTAVAAPTEQQASPAMAPPDLSAAEATLPLNTPNKGYRMQGLYGFGTKPFYLERDPVTGAFDFSGASAGNSEPAHKFSSKVPAHADYDYEEIAMDADPIDRKDTLGPVRPNDLIDYSQKHSKIPQVPLVSGSYSSTKLQGAGADARSTTTTTTPPPNYYFSTISTTTEDVLDFWPPTKPSAEVPTDYYEYDEVPAEVSETQPQAPSPAPSTVLPTTLPPYEYEAEETETARPIPPKKKQDVKKPEFPAQPPTPEVEFQPPNKVVFREPELELMPPEEESQPSISEVRPPDLEMRPPLVDFRPQEVKPLDVEMRPPLPDKPFQSPRPTQGVMLPPRYEPQRPERPALESQGWQIAQTPAQPQAPPPSTFTSNRVTFPESTATPAPFHHSSVPYRHVLPQGYEPKRPFPPPFRVQQQRPHFKRPHPHDSPYAFVESKPIDRIHMESRPPPPRYRPHQKVGGVRNRNDDSLPNILPQFRPNLRPEHGEYFGMRGPAVGGGSHHPQFKRFPTAVHHQQQQGPPGPPMGRRVGPDVATLQMMKGNIVKNPHRAESLVPQPPPVDVVVDKKQVQAQPPADERPVNPGGVYVVYANSNNNDIHVGQQAGASRPLPPSQLSEQPILPGKSDFPYAIEKNNNNDDRGHFSIKSKNKVSVPQGGDRSEITVSAVMHAGPDGHSSASSSQGQVFVVNTHQRPEVKTVDVVPTHHRPAEVVAPSNSESFQAPFHASANVAPSPGNGWTAIRETEFRPQGIVERADHEMPEPDASEPGTKFDIENFSPQLIGGFQPILPSADSSPKEADEKKVQLNPTDRQER</sequence>
<feature type="compositionally biased region" description="Polar residues" evidence="1">
    <location>
        <begin position="55"/>
        <end position="74"/>
    </location>
</feature>
<name>A0A8S1D0C4_9INSE</name>